<organism evidence="3 4">
    <name type="scientific">Enterovirga rhinocerotis</name>
    <dbReference type="NCBI Taxonomy" id="1339210"/>
    <lineage>
        <taxon>Bacteria</taxon>
        <taxon>Pseudomonadati</taxon>
        <taxon>Pseudomonadota</taxon>
        <taxon>Alphaproteobacteria</taxon>
        <taxon>Hyphomicrobiales</taxon>
        <taxon>Methylobacteriaceae</taxon>
        <taxon>Enterovirga</taxon>
    </lineage>
</organism>
<dbReference type="Pfam" id="PF13193">
    <property type="entry name" value="AMP-binding_C"/>
    <property type="match status" value="1"/>
</dbReference>
<dbReference type="InterPro" id="IPR011004">
    <property type="entry name" value="Trimer_LpxA-like_sf"/>
</dbReference>
<feature type="transmembrane region" description="Helical" evidence="1">
    <location>
        <begin position="913"/>
        <end position="943"/>
    </location>
</feature>
<dbReference type="SUPFAM" id="SSF47336">
    <property type="entry name" value="ACP-like"/>
    <property type="match status" value="1"/>
</dbReference>
<dbReference type="Gene3D" id="1.10.1200.10">
    <property type="entry name" value="ACP-like"/>
    <property type="match status" value="1"/>
</dbReference>
<feature type="transmembrane region" description="Helical" evidence="1">
    <location>
        <begin position="642"/>
        <end position="665"/>
    </location>
</feature>
<dbReference type="GO" id="GO:0031177">
    <property type="term" value="F:phosphopantetheine binding"/>
    <property type="evidence" value="ECO:0007669"/>
    <property type="project" value="TreeGrafter"/>
</dbReference>
<dbReference type="InterPro" id="IPR012728">
    <property type="entry name" value="Pls/PosA_C"/>
</dbReference>
<evidence type="ECO:0000313" key="4">
    <source>
        <dbReference type="Proteomes" id="UP000295122"/>
    </source>
</evidence>
<dbReference type="PANTHER" id="PTHR45527">
    <property type="entry name" value="NONRIBOSOMAL PEPTIDE SYNTHETASE"/>
    <property type="match status" value="1"/>
</dbReference>
<dbReference type="Pfam" id="PF00550">
    <property type="entry name" value="PP-binding"/>
    <property type="match status" value="1"/>
</dbReference>
<dbReference type="InterPro" id="IPR042099">
    <property type="entry name" value="ANL_N_sf"/>
</dbReference>
<dbReference type="RefSeq" id="WP_133769217.1">
    <property type="nucleotide sequence ID" value="NZ_SNZR01000011.1"/>
</dbReference>
<keyword evidence="1" id="KW-0472">Membrane</keyword>
<dbReference type="InterPro" id="IPR045851">
    <property type="entry name" value="AMP-bd_C_sf"/>
</dbReference>
<sequence length="1347" mass="145107">MRVASDALRPGAEGGRRDAAVLLGDIRPDLVRDEVLSEIFAASVAGRGDHPAMVFGEQRLTYRDVDAKADAIARGLLRLGIGPGMVVGLWMERGADLLIAQIAITKTGAAWLPFDADAPADRIAVCLDDAEAKGLLTSASLSGRAPTNVPILTAAQLVDDADTRAVPARPAGVTPDHPAYLIYTSGSTGVPKGIVISQRNICHFLRSANELYGFTQDDIVFQGASVAFDLSMEEIWIPLMVGATLHVATPAMIGDVENLPGLLDAAGVTVLDTVPTLLAMISREVPSLRLILMGGEALPAPLVNRWAKPGCRLFNTYGPTEATVVATACEALPGQPVTIGRPIANYTAYVVDESGRLCGPGEQGELWIGGPGVATGYLKRPELTAEKFVDNPFGGDGRDPILYRSGDAVALTPEGELAFHGRIDDQVKIRGFRVELGEIETRVSDLAGIGQAAVVMRQDDGLDRLVAFIVPERGAEAVATQMRAALRRDLPPYMVPDHFETVGELPRLSSGKVDRKALRAAPLSFGDAPGEQDEPASETEAALLVAAKRAFGNQTIPFEADFFAELGGHSLIAARFVGAVRETPALASITLQDVYTHRTLRAMAEDLVRRTGGVGAETAIRDMSFEPPPLRRRFLCGLAQAVAMPFLVALTTTQWLGVFLTYLIIAGEGLEWWAEILGIFAVYVMINIVTGAIAIAAKWLILGRTKPGRYPLWGSYYFRWWLVTRLLTLIHIKWLQGSPAIAIYLRLLGAKIGRDAVIADLHCGAPDLLTVGAGTVVGSKVCLHNVEIVGNELVIAPIHVGADVLIGTSCVVSPGAVIHDGAELADLTTVPEGAVVQAGERWDGSPGRKVGMVDLAALPPQAEATRGRRIFLGCIYAAMLIVMPAVSLLPIFPAFFIFERIDDWISATFEVSYFWYLPLITWPTAIALTALTVLLIALVRWAVLPTLRSGRFSIFSGFYMRKWIVSLGTEVTLETLSSLFATVFMRAWYRLMGAKIGRGAEISTNLSGRYDIVGIGAGNFVADEVVFGDEDVRRGYMYLEPVETGSKVFVGNDAVVPPGTKIPDNVLIGIKSKPPANDMMAEGDTWFGSPPIKLPTRQKIDAGGAATYEPSLRMKLARLGFETLHTSFPGMLFISFGITAVDTLFYPAVLRGDWGWLAVSFILASVAIAVAQTLVVVGVKWALMGRYQPLMKPMWSWWAMRTEAVAVLYWGLAGKVLLEHTQGTPFLPWILRLFGTKTGKGICMISTDITEFDCVKIGDFCVINELAALQTHLYEDRVMKVGRVELGNGVTVGSNATVLYDSKVGDFAVLRPLTVIMKGESIPANSEWEGAPAVPVLHEPEPQKLAA</sequence>
<dbReference type="PROSITE" id="PS50075">
    <property type="entry name" value="CARRIER"/>
    <property type="match status" value="1"/>
</dbReference>
<dbReference type="Gene3D" id="3.30.300.30">
    <property type="match status" value="1"/>
</dbReference>
<reference evidence="3 4" key="1">
    <citation type="submission" date="2019-03" db="EMBL/GenBank/DDBJ databases">
        <title>Genomic Encyclopedia of Type Strains, Phase IV (KMG-IV): sequencing the most valuable type-strain genomes for metagenomic binning, comparative biology and taxonomic classification.</title>
        <authorList>
            <person name="Goeker M."/>
        </authorList>
    </citation>
    <scope>NUCLEOTIDE SEQUENCE [LARGE SCALE GENOMIC DNA]</scope>
    <source>
        <strain evidence="3 4">DSM 25903</strain>
    </source>
</reference>
<dbReference type="SUPFAM" id="SSF56801">
    <property type="entry name" value="Acetyl-CoA synthetase-like"/>
    <property type="match status" value="1"/>
</dbReference>
<protein>
    <submittedName>
        <fullName evidence="3">Non-ribosomal peptide synthetase-like protein</fullName>
    </submittedName>
</protein>
<dbReference type="GO" id="GO:0043041">
    <property type="term" value="P:amino acid activation for nonribosomal peptide biosynthetic process"/>
    <property type="evidence" value="ECO:0007669"/>
    <property type="project" value="TreeGrafter"/>
</dbReference>
<dbReference type="InterPro" id="IPR036736">
    <property type="entry name" value="ACP-like_sf"/>
</dbReference>
<proteinExistence type="predicted"/>
<evidence type="ECO:0000259" key="2">
    <source>
        <dbReference type="PROSITE" id="PS50075"/>
    </source>
</evidence>
<feature type="transmembrane region" description="Helical" evidence="1">
    <location>
        <begin position="722"/>
        <end position="745"/>
    </location>
</feature>
<evidence type="ECO:0000256" key="1">
    <source>
        <dbReference type="SAM" id="Phobius"/>
    </source>
</evidence>
<dbReference type="NCBIfam" id="TIGR01733">
    <property type="entry name" value="AA-adenyl-dom"/>
    <property type="match status" value="1"/>
</dbReference>
<keyword evidence="4" id="KW-1185">Reference proteome</keyword>
<dbReference type="InterPro" id="IPR010071">
    <property type="entry name" value="AA_adenyl_dom"/>
</dbReference>
<dbReference type="InterPro" id="IPR020845">
    <property type="entry name" value="AMP-binding_CS"/>
</dbReference>
<feature type="transmembrane region" description="Helical" evidence="1">
    <location>
        <begin position="870"/>
        <end position="898"/>
    </location>
</feature>
<feature type="transmembrane region" description="Helical" evidence="1">
    <location>
        <begin position="1154"/>
        <end position="1183"/>
    </location>
</feature>
<feature type="transmembrane region" description="Helical" evidence="1">
    <location>
        <begin position="677"/>
        <end position="702"/>
    </location>
</feature>
<dbReference type="CDD" id="cd05930">
    <property type="entry name" value="A_NRPS"/>
    <property type="match status" value="1"/>
</dbReference>
<comment type="caution">
    <text evidence="3">The sequence shown here is derived from an EMBL/GenBank/DDBJ whole genome shotgun (WGS) entry which is preliminary data.</text>
</comment>
<name>A0A4R7C7E3_9HYPH</name>
<dbReference type="InterPro" id="IPR009081">
    <property type="entry name" value="PP-bd_ACP"/>
</dbReference>
<dbReference type="Gene3D" id="2.160.10.10">
    <property type="entry name" value="Hexapeptide repeat proteins"/>
    <property type="match status" value="3"/>
</dbReference>
<dbReference type="GO" id="GO:0005737">
    <property type="term" value="C:cytoplasm"/>
    <property type="evidence" value="ECO:0007669"/>
    <property type="project" value="TreeGrafter"/>
</dbReference>
<dbReference type="Proteomes" id="UP000295122">
    <property type="component" value="Unassembled WGS sequence"/>
</dbReference>
<dbReference type="NCBIfam" id="TIGR02353">
    <property type="entry name" value="NRPS_term_dom"/>
    <property type="match status" value="1"/>
</dbReference>
<dbReference type="PANTHER" id="PTHR45527:SF1">
    <property type="entry name" value="FATTY ACID SYNTHASE"/>
    <property type="match status" value="1"/>
</dbReference>
<dbReference type="InterPro" id="IPR000873">
    <property type="entry name" value="AMP-dep_synth/lig_dom"/>
</dbReference>
<evidence type="ECO:0000313" key="3">
    <source>
        <dbReference type="EMBL" id="TDR94308.1"/>
    </source>
</evidence>
<dbReference type="SUPFAM" id="SSF51161">
    <property type="entry name" value="Trimeric LpxA-like enzymes"/>
    <property type="match status" value="3"/>
</dbReference>
<dbReference type="EMBL" id="SNZR01000011">
    <property type="protein sequence ID" value="TDR94308.1"/>
    <property type="molecule type" value="Genomic_DNA"/>
</dbReference>
<feature type="domain" description="Carrier" evidence="2">
    <location>
        <begin position="534"/>
        <end position="611"/>
    </location>
</feature>
<dbReference type="InterPro" id="IPR025110">
    <property type="entry name" value="AMP-bd_C"/>
</dbReference>
<dbReference type="OrthoDB" id="9803968at2"/>
<accession>A0A4R7C7E3</accession>
<dbReference type="PROSITE" id="PS00455">
    <property type="entry name" value="AMP_BINDING"/>
    <property type="match status" value="1"/>
</dbReference>
<dbReference type="Gene3D" id="3.40.50.12780">
    <property type="entry name" value="N-terminal domain of ligase-like"/>
    <property type="match status" value="1"/>
</dbReference>
<dbReference type="GO" id="GO:0044550">
    <property type="term" value="P:secondary metabolite biosynthetic process"/>
    <property type="evidence" value="ECO:0007669"/>
    <property type="project" value="TreeGrafter"/>
</dbReference>
<keyword evidence="1" id="KW-0812">Transmembrane</keyword>
<dbReference type="FunFam" id="3.40.50.980:FF:000001">
    <property type="entry name" value="Non-ribosomal peptide synthetase"/>
    <property type="match status" value="1"/>
</dbReference>
<gene>
    <name evidence="3" type="ORF">EV668_1592</name>
</gene>
<dbReference type="Pfam" id="PF00501">
    <property type="entry name" value="AMP-binding"/>
    <property type="match status" value="1"/>
</dbReference>
<feature type="transmembrane region" description="Helical" evidence="1">
    <location>
        <begin position="1128"/>
        <end position="1148"/>
    </location>
</feature>
<keyword evidence="1" id="KW-1133">Transmembrane helix</keyword>